<dbReference type="GO" id="GO:0005102">
    <property type="term" value="F:signaling receptor binding"/>
    <property type="evidence" value="ECO:0007669"/>
    <property type="project" value="TreeGrafter"/>
</dbReference>
<protein>
    <recommendedName>
        <fullName evidence="10 14">Peroxisomal membrane protein PEX14</fullName>
    </recommendedName>
    <alternativeName>
        <fullName evidence="11 14">Peroxin-14</fullName>
    </alternativeName>
</protein>
<keyword evidence="4" id="KW-0812">Transmembrane</keyword>
<keyword evidence="6" id="KW-1133">Transmembrane helix</keyword>
<keyword evidence="5 14" id="KW-0653">Protein transport</keyword>
<dbReference type="EMBL" id="JAFCMP010000101">
    <property type="protein sequence ID" value="KAG5186915.1"/>
    <property type="molecule type" value="Genomic_DNA"/>
</dbReference>
<sequence length="182" mass="19286">MSFREEMVARAVKFLLHPKVVDAPLSKKISFLEEKELTREEIDEALKRAESPESIGAAASTSKAKAQRETIQRFEHAGVQGVITGGVLHLSAVAAKDLGADAAGQARQVLEQIDAVLQAKGASRSRIISATVFVRNAQTDGGAVAAEWELWLGGENHPAFACVEAGTAVPAQLVTIQVTAAM</sequence>
<keyword evidence="7" id="KW-0811">Translocation</keyword>
<proteinExistence type="inferred from homology"/>
<name>A0A835Z4L3_9STRA</name>
<dbReference type="Gene3D" id="1.10.10.10">
    <property type="entry name" value="Winged helix-like DNA-binding domain superfamily/Winged helix DNA-binding domain"/>
    <property type="match status" value="1"/>
</dbReference>
<comment type="subunit">
    <text evidence="13">Interacts with PEX13; forming the PEX13-PEX14 docking complex. Interacts with PEX5 (via WxxxF/Y motifs).</text>
</comment>
<organism evidence="16 17">
    <name type="scientific">Tribonema minus</name>
    <dbReference type="NCBI Taxonomy" id="303371"/>
    <lineage>
        <taxon>Eukaryota</taxon>
        <taxon>Sar</taxon>
        <taxon>Stramenopiles</taxon>
        <taxon>Ochrophyta</taxon>
        <taxon>PX clade</taxon>
        <taxon>Xanthophyceae</taxon>
        <taxon>Tribonematales</taxon>
        <taxon>Tribonemataceae</taxon>
        <taxon>Tribonema</taxon>
    </lineage>
</organism>
<evidence type="ECO:0000256" key="13">
    <source>
        <dbReference type="ARBA" id="ARBA00064754"/>
    </source>
</evidence>
<evidence type="ECO:0000256" key="5">
    <source>
        <dbReference type="ARBA" id="ARBA00022927"/>
    </source>
</evidence>
<dbReference type="Pfam" id="PF01042">
    <property type="entry name" value="Ribonuc_L-PSP"/>
    <property type="match status" value="1"/>
</dbReference>
<gene>
    <name evidence="16" type="ORF">JKP88DRAFT_348089</name>
</gene>
<accession>A0A835Z4L3</accession>
<feature type="domain" description="Peroxisome membrane anchor protein Pex14p N-terminal" evidence="15">
    <location>
        <begin position="4"/>
        <end position="48"/>
    </location>
</feature>
<dbReference type="Pfam" id="PF04695">
    <property type="entry name" value="Pex14_N"/>
    <property type="match status" value="1"/>
</dbReference>
<evidence type="ECO:0000313" key="16">
    <source>
        <dbReference type="EMBL" id="KAG5186915.1"/>
    </source>
</evidence>
<keyword evidence="3 14" id="KW-0813">Transport</keyword>
<comment type="caution">
    <text evidence="16">The sequence shown here is derived from an EMBL/GenBank/DDBJ whole genome shotgun (WGS) entry which is preliminary data.</text>
</comment>
<evidence type="ECO:0000259" key="15">
    <source>
        <dbReference type="Pfam" id="PF04695"/>
    </source>
</evidence>
<dbReference type="PANTHER" id="PTHR23058:SF0">
    <property type="entry name" value="PEROXISOMAL MEMBRANE PROTEIN PEX14"/>
    <property type="match status" value="1"/>
</dbReference>
<keyword evidence="8 14" id="KW-0472">Membrane</keyword>
<evidence type="ECO:0000256" key="8">
    <source>
        <dbReference type="ARBA" id="ARBA00023136"/>
    </source>
</evidence>
<dbReference type="PANTHER" id="PTHR23058">
    <property type="entry name" value="PEROXISOMAL MEMBRANE PROTEIN PEX14"/>
    <property type="match status" value="1"/>
</dbReference>
<evidence type="ECO:0000256" key="10">
    <source>
        <dbReference type="ARBA" id="ARBA00029502"/>
    </source>
</evidence>
<comment type="subcellular location">
    <subcellularLocation>
        <location evidence="1">Peroxisome membrane</location>
        <topology evidence="1">Single-pass membrane protein</topology>
    </subcellularLocation>
</comment>
<dbReference type="Proteomes" id="UP000664859">
    <property type="component" value="Unassembled WGS sequence"/>
</dbReference>
<dbReference type="GO" id="GO:0016560">
    <property type="term" value="P:protein import into peroxisome matrix, docking"/>
    <property type="evidence" value="ECO:0007669"/>
    <property type="project" value="UniProtKB-UniRule"/>
</dbReference>
<keyword evidence="9 14" id="KW-0576">Peroxisome</keyword>
<dbReference type="OrthoDB" id="417891at2759"/>
<dbReference type="InterPro" id="IPR035959">
    <property type="entry name" value="RutC-like_sf"/>
</dbReference>
<dbReference type="FunFam" id="1.10.10.10:FF:000217">
    <property type="entry name" value="Peroxisomal membrane protein PEX14"/>
    <property type="match status" value="1"/>
</dbReference>
<comment type="function">
    <text evidence="12 14">Component of the PEX13-PEX14 docking complex, a translocon channel that specifically mediates the import of peroxisomal cargo proteins bound to PEX5 receptor. The PEX13-PEX14 docking complex forms a large import pore which can be opened to a diameter of about 9 nm. Mechanistically, PEX5 receptor along with cargo proteins associates with the PEX14 subunit of the PEX13-PEX14 docking complex in the cytosol, leading to the insertion of the receptor into the organelle membrane with the concomitant translocation of the cargo into the peroxisome matrix.</text>
</comment>
<comment type="similarity">
    <text evidence="2 14">Belongs to the peroxin-14 family.</text>
</comment>
<dbReference type="GO" id="GO:0005778">
    <property type="term" value="C:peroxisomal membrane"/>
    <property type="evidence" value="ECO:0007669"/>
    <property type="project" value="UniProtKB-SubCell"/>
</dbReference>
<reference evidence="16" key="1">
    <citation type="submission" date="2021-02" db="EMBL/GenBank/DDBJ databases">
        <title>First Annotated Genome of the Yellow-green Alga Tribonema minus.</title>
        <authorList>
            <person name="Mahan K.M."/>
        </authorList>
    </citation>
    <scope>NUCLEOTIDE SEQUENCE</scope>
    <source>
        <strain evidence="16">UTEX B ZZ1240</strain>
    </source>
</reference>
<dbReference type="AlphaFoldDB" id="A0A835Z4L3"/>
<dbReference type="GO" id="GO:1990429">
    <property type="term" value="C:peroxisomal importomer complex"/>
    <property type="evidence" value="ECO:0007669"/>
    <property type="project" value="TreeGrafter"/>
</dbReference>
<evidence type="ECO:0000256" key="7">
    <source>
        <dbReference type="ARBA" id="ARBA00023010"/>
    </source>
</evidence>
<evidence type="ECO:0000256" key="6">
    <source>
        <dbReference type="ARBA" id="ARBA00022989"/>
    </source>
</evidence>
<dbReference type="InterPro" id="IPR036388">
    <property type="entry name" value="WH-like_DNA-bd_sf"/>
</dbReference>
<evidence type="ECO:0000313" key="17">
    <source>
        <dbReference type="Proteomes" id="UP000664859"/>
    </source>
</evidence>
<evidence type="ECO:0000256" key="14">
    <source>
        <dbReference type="RuleBase" id="RU367032"/>
    </source>
</evidence>
<evidence type="ECO:0000256" key="9">
    <source>
        <dbReference type="ARBA" id="ARBA00023140"/>
    </source>
</evidence>
<evidence type="ECO:0000256" key="4">
    <source>
        <dbReference type="ARBA" id="ARBA00022692"/>
    </source>
</evidence>
<evidence type="ECO:0000256" key="11">
    <source>
        <dbReference type="ARBA" id="ARBA00029691"/>
    </source>
</evidence>
<dbReference type="InterPro" id="IPR006785">
    <property type="entry name" value="Pex14_N"/>
</dbReference>
<dbReference type="InterPro" id="IPR006175">
    <property type="entry name" value="YjgF/YER057c/UK114"/>
</dbReference>
<dbReference type="SUPFAM" id="SSF55298">
    <property type="entry name" value="YjgF-like"/>
    <property type="match status" value="1"/>
</dbReference>
<evidence type="ECO:0000256" key="12">
    <source>
        <dbReference type="ARBA" id="ARBA00053920"/>
    </source>
</evidence>
<evidence type="ECO:0000256" key="2">
    <source>
        <dbReference type="ARBA" id="ARBA00005443"/>
    </source>
</evidence>
<evidence type="ECO:0000256" key="1">
    <source>
        <dbReference type="ARBA" id="ARBA00004549"/>
    </source>
</evidence>
<keyword evidence="17" id="KW-1185">Reference proteome</keyword>
<dbReference type="Gene3D" id="3.30.1330.40">
    <property type="entry name" value="RutC-like"/>
    <property type="match status" value="1"/>
</dbReference>
<dbReference type="InterPro" id="IPR025655">
    <property type="entry name" value="PEX14"/>
</dbReference>
<evidence type="ECO:0000256" key="3">
    <source>
        <dbReference type="ARBA" id="ARBA00022448"/>
    </source>
</evidence>